<sequence length="140" mass="15757">MTWPYYRSPEYASNTSVVPLVIASDGSVLKGSDRSIKHSSAGSRTGARSLQDCSVMRSPTIARCFSVQDHSLTIRQVQVNSCTKAMSYSLTVQLGFHRPFDHTFSHHLALAFYRLFGARPFSAAFTIRYEVSQIVRYMRP</sequence>
<proteinExistence type="predicted"/>
<protein>
    <submittedName>
        <fullName evidence="1">Uncharacterized protein</fullName>
    </submittedName>
</protein>
<organism evidence="1 2">
    <name type="scientific">Phaseolus angularis</name>
    <name type="common">Azuki bean</name>
    <name type="synonym">Vigna angularis</name>
    <dbReference type="NCBI Taxonomy" id="3914"/>
    <lineage>
        <taxon>Eukaryota</taxon>
        <taxon>Viridiplantae</taxon>
        <taxon>Streptophyta</taxon>
        <taxon>Embryophyta</taxon>
        <taxon>Tracheophyta</taxon>
        <taxon>Spermatophyta</taxon>
        <taxon>Magnoliopsida</taxon>
        <taxon>eudicotyledons</taxon>
        <taxon>Gunneridae</taxon>
        <taxon>Pentapetalae</taxon>
        <taxon>rosids</taxon>
        <taxon>fabids</taxon>
        <taxon>Fabales</taxon>
        <taxon>Fabaceae</taxon>
        <taxon>Papilionoideae</taxon>
        <taxon>50 kb inversion clade</taxon>
        <taxon>NPAAA clade</taxon>
        <taxon>indigoferoid/millettioid clade</taxon>
        <taxon>Phaseoleae</taxon>
        <taxon>Vigna</taxon>
    </lineage>
</organism>
<evidence type="ECO:0000313" key="1">
    <source>
        <dbReference type="EMBL" id="KOM43171.1"/>
    </source>
</evidence>
<dbReference type="EMBL" id="CM003375">
    <property type="protein sequence ID" value="KOM43171.1"/>
    <property type="molecule type" value="Genomic_DNA"/>
</dbReference>
<name>A0A0L9UKF4_PHAAN</name>
<dbReference type="Proteomes" id="UP000053144">
    <property type="component" value="Chromosome 5"/>
</dbReference>
<reference evidence="2" key="1">
    <citation type="journal article" date="2015" name="Proc. Natl. Acad. Sci. U.S.A.">
        <title>Genome sequencing of adzuki bean (Vigna angularis) provides insight into high starch and low fat accumulation and domestication.</title>
        <authorList>
            <person name="Yang K."/>
            <person name="Tian Z."/>
            <person name="Chen C."/>
            <person name="Luo L."/>
            <person name="Zhao B."/>
            <person name="Wang Z."/>
            <person name="Yu L."/>
            <person name="Li Y."/>
            <person name="Sun Y."/>
            <person name="Li W."/>
            <person name="Chen Y."/>
            <person name="Li Y."/>
            <person name="Zhang Y."/>
            <person name="Ai D."/>
            <person name="Zhao J."/>
            <person name="Shang C."/>
            <person name="Ma Y."/>
            <person name="Wu B."/>
            <person name="Wang M."/>
            <person name="Gao L."/>
            <person name="Sun D."/>
            <person name="Zhang P."/>
            <person name="Guo F."/>
            <person name="Wang W."/>
            <person name="Li Y."/>
            <person name="Wang J."/>
            <person name="Varshney R.K."/>
            <person name="Wang J."/>
            <person name="Ling H.Q."/>
            <person name="Wan P."/>
        </authorList>
    </citation>
    <scope>NUCLEOTIDE SEQUENCE</scope>
    <source>
        <strain evidence="2">cv. Jingnong 6</strain>
    </source>
</reference>
<dbReference type="Gramene" id="KOM43171">
    <property type="protein sequence ID" value="KOM43171"/>
    <property type="gene ID" value="LR48_Vigan05g077500"/>
</dbReference>
<gene>
    <name evidence="1" type="ORF">LR48_Vigan05g077500</name>
</gene>
<dbReference type="AlphaFoldDB" id="A0A0L9UKF4"/>
<evidence type="ECO:0000313" key="2">
    <source>
        <dbReference type="Proteomes" id="UP000053144"/>
    </source>
</evidence>
<accession>A0A0L9UKF4</accession>